<evidence type="ECO:0000256" key="5">
    <source>
        <dbReference type="SAM" id="SignalP"/>
    </source>
</evidence>
<evidence type="ECO:0000313" key="7">
    <source>
        <dbReference type="Proteomes" id="UP001165083"/>
    </source>
</evidence>
<dbReference type="Proteomes" id="UP001165083">
    <property type="component" value="Unassembled WGS sequence"/>
</dbReference>
<dbReference type="OrthoDB" id="147163at2759"/>
<dbReference type="PIRSF" id="PIRSF029958">
    <property type="entry name" value="Necrosis-inducing_protein"/>
    <property type="match status" value="1"/>
</dbReference>
<comment type="similarity">
    <text evidence="2">Belongs to the Necrosis inducing protein (NPP1) family.</text>
</comment>
<keyword evidence="7" id="KW-1185">Reference proteome</keyword>
<feature type="chain" id="PRO_5040979031" evidence="5">
    <location>
        <begin position="20"/>
        <end position="255"/>
    </location>
</feature>
<dbReference type="AlphaFoldDB" id="A0A9W6X752"/>
<dbReference type="GO" id="GO:0005576">
    <property type="term" value="C:extracellular region"/>
    <property type="evidence" value="ECO:0007669"/>
    <property type="project" value="UniProtKB-SubCell"/>
</dbReference>
<dbReference type="Pfam" id="PF05630">
    <property type="entry name" value="NPP1"/>
    <property type="match status" value="1"/>
</dbReference>
<keyword evidence="3" id="KW-0964">Secreted</keyword>
<name>A0A9W6X752_9STRA</name>
<sequence>MKPSFISVVLASVVSISNAASIDHNKVQPIPQPEAVTNSEKAAVKFKPQLYIETGCASYPAVNAGGETSGGLKGTNGDDACKVSLLASQVYGRATWYQGVWAIMYAWYFPKRFWNMNPSNRHDWANFVVWIDNPAVDNPKILGVSFSKSEKKYDTQTQIYEDAFVGYRVLGTRSNRSYQYGSNSSMRVQHSIWATFGPAFLEFSLYTDGDYQDLIMWEQMTDEVRAALVDSNFDDFEVPFNEDNFNAHLEKAWPF</sequence>
<feature type="signal peptide" evidence="5">
    <location>
        <begin position="1"/>
        <end position="19"/>
    </location>
</feature>
<reference evidence="6" key="1">
    <citation type="submission" date="2023-04" db="EMBL/GenBank/DDBJ databases">
        <title>Phytophthora lilii NBRC 32176.</title>
        <authorList>
            <person name="Ichikawa N."/>
            <person name="Sato H."/>
            <person name="Tonouchi N."/>
        </authorList>
    </citation>
    <scope>NUCLEOTIDE SEQUENCE</scope>
    <source>
        <strain evidence="6">NBRC 32176</strain>
    </source>
</reference>
<evidence type="ECO:0000256" key="2">
    <source>
        <dbReference type="ARBA" id="ARBA00009520"/>
    </source>
</evidence>
<dbReference type="PANTHER" id="PTHR33657:SF8">
    <property type="entry name" value="DOMAIN PROTEIN, PUTATIVE (AFU_ORTHOLOGUE AFUA_5G00600)-RELATED"/>
    <property type="match status" value="1"/>
</dbReference>
<dbReference type="EMBL" id="BSXW01001027">
    <property type="protein sequence ID" value="GMF32952.1"/>
    <property type="molecule type" value="Genomic_DNA"/>
</dbReference>
<dbReference type="PANTHER" id="PTHR33657">
    <property type="entry name" value="DOMAIN PROTEIN, PUTATIVE (AFU_ORTHOLOGUE AFUA_5G00600)-RELATED"/>
    <property type="match status" value="1"/>
</dbReference>
<evidence type="ECO:0000256" key="1">
    <source>
        <dbReference type="ARBA" id="ARBA00004613"/>
    </source>
</evidence>
<evidence type="ECO:0000256" key="3">
    <source>
        <dbReference type="ARBA" id="ARBA00022525"/>
    </source>
</evidence>
<protein>
    <submittedName>
        <fullName evidence="6">Unnamed protein product</fullName>
    </submittedName>
</protein>
<evidence type="ECO:0000256" key="4">
    <source>
        <dbReference type="ARBA" id="ARBA00023026"/>
    </source>
</evidence>
<organism evidence="6 7">
    <name type="scientific">Phytophthora lilii</name>
    <dbReference type="NCBI Taxonomy" id="2077276"/>
    <lineage>
        <taxon>Eukaryota</taxon>
        <taxon>Sar</taxon>
        <taxon>Stramenopiles</taxon>
        <taxon>Oomycota</taxon>
        <taxon>Peronosporomycetes</taxon>
        <taxon>Peronosporales</taxon>
        <taxon>Peronosporaceae</taxon>
        <taxon>Phytophthora</taxon>
    </lineage>
</organism>
<comment type="caution">
    <text evidence="6">The sequence shown here is derived from an EMBL/GenBank/DDBJ whole genome shotgun (WGS) entry which is preliminary data.</text>
</comment>
<proteinExistence type="inferred from homology"/>
<dbReference type="InterPro" id="IPR008701">
    <property type="entry name" value="NPP1"/>
</dbReference>
<comment type="subcellular location">
    <subcellularLocation>
        <location evidence="1">Secreted</location>
    </subcellularLocation>
</comment>
<keyword evidence="5" id="KW-0732">Signal</keyword>
<gene>
    <name evidence="6" type="ORF">Plil01_001407000</name>
</gene>
<keyword evidence="4" id="KW-0843">Virulence</keyword>
<evidence type="ECO:0000313" key="6">
    <source>
        <dbReference type="EMBL" id="GMF32952.1"/>
    </source>
</evidence>
<accession>A0A9W6X752</accession>